<dbReference type="eggNOG" id="ENOG5030AB1">
    <property type="taxonomic scope" value="Bacteria"/>
</dbReference>
<comment type="caution">
    <text evidence="1">The sequence shown here is derived from an EMBL/GenBank/DDBJ whole genome shotgun (WGS) entry which is preliminary data.</text>
</comment>
<evidence type="ECO:0000313" key="1">
    <source>
        <dbReference type="EMBL" id="KRM41164.1"/>
    </source>
</evidence>
<name>A0A0R1YPL5_9LACO</name>
<dbReference type="Proteomes" id="UP000051223">
    <property type="component" value="Unassembled WGS sequence"/>
</dbReference>
<dbReference type="PATRIC" id="fig|1423754.3.peg.1404"/>
<accession>A0A0R1YPL5</accession>
<proteinExistence type="predicted"/>
<evidence type="ECO:0000313" key="2">
    <source>
        <dbReference type="Proteomes" id="UP000051223"/>
    </source>
</evidence>
<dbReference type="OrthoDB" id="2323404at2"/>
<keyword evidence="2" id="KW-1185">Reference proteome</keyword>
<organism evidence="1 2">
    <name type="scientific">Lactobacillus hamsteri DSM 5661 = JCM 6256</name>
    <dbReference type="NCBI Taxonomy" id="1423754"/>
    <lineage>
        <taxon>Bacteria</taxon>
        <taxon>Bacillati</taxon>
        <taxon>Bacillota</taxon>
        <taxon>Bacilli</taxon>
        <taxon>Lactobacillales</taxon>
        <taxon>Lactobacillaceae</taxon>
        <taxon>Lactobacillus</taxon>
    </lineage>
</organism>
<sequence>MRLYNLIEFLNNLNEDTELFLRIHGQDYPLSKITITADECLLYPGKQAMTKKRMYKMIKNLHRHTSYIWMMNGKEKIEAYGIQISIENYSATLM</sequence>
<dbReference type="AlphaFoldDB" id="A0A0R1YPL5"/>
<dbReference type="RefSeq" id="WP_025080168.1">
    <property type="nucleotide sequence ID" value="NZ_AZGI01000003.1"/>
</dbReference>
<protein>
    <submittedName>
        <fullName evidence="1">Uncharacterized protein</fullName>
    </submittedName>
</protein>
<dbReference type="EMBL" id="AZGI01000003">
    <property type="protein sequence ID" value="KRM41164.1"/>
    <property type="molecule type" value="Genomic_DNA"/>
</dbReference>
<gene>
    <name evidence="1" type="ORF">FC39_GL001366</name>
</gene>
<reference evidence="1 2" key="1">
    <citation type="journal article" date="2015" name="Genome Announc.">
        <title>Expanding the biotechnology potential of lactobacilli through comparative genomics of 213 strains and associated genera.</title>
        <authorList>
            <person name="Sun Z."/>
            <person name="Harris H.M."/>
            <person name="McCann A."/>
            <person name="Guo C."/>
            <person name="Argimon S."/>
            <person name="Zhang W."/>
            <person name="Yang X."/>
            <person name="Jeffery I.B."/>
            <person name="Cooney J.C."/>
            <person name="Kagawa T.F."/>
            <person name="Liu W."/>
            <person name="Song Y."/>
            <person name="Salvetti E."/>
            <person name="Wrobel A."/>
            <person name="Rasinkangas P."/>
            <person name="Parkhill J."/>
            <person name="Rea M.C."/>
            <person name="O'Sullivan O."/>
            <person name="Ritari J."/>
            <person name="Douillard F.P."/>
            <person name="Paul Ross R."/>
            <person name="Yang R."/>
            <person name="Briner A.E."/>
            <person name="Felis G.E."/>
            <person name="de Vos W.M."/>
            <person name="Barrangou R."/>
            <person name="Klaenhammer T.R."/>
            <person name="Caufield P.W."/>
            <person name="Cui Y."/>
            <person name="Zhang H."/>
            <person name="O'Toole P.W."/>
        </authorList>
    </citation>
    <scope>NUCLEOTIDE SEQUENCE [LARGE SCALE GENOMIC DNA]</scope>
    <source>
        <strain evidence="1 2">DSM 5661</strain>
    </source>
</reference>